<evidence type="ECO:0000256" key="3">
    <source>
        <dbReference type="ARBA" id="ARBA00022989"/>
    </source>
</evidence>
<evidence type="ECO:0000259" key="5">
    <source>
        <dbReference type="Pfam" id="PF06803"/>
    </source>
</evidence>
<keyword evidence="3" id="KW-1133">Transmembrane helix</keyword>
<evidence type="ECO:0000313" key="7">
    <source>
        <dbReference type="Proteomes" id="UP000672097"/>
    </source>
</evidence>
<keyword evidence="4" id="KW-0472">Membrane</keyword>
<sequence>MWKRLLALWAVVRGDATRLFHALRHPEAPGWLKVGTALLLLYLLSPVDLIPDVIPVLGVVDDLIIIPAVIRWMLRRLPAHIRAHAQQRTTGQADVVDMR</sequence>
<evidence type="ECO:0000256" key="4">
    <source>
        <dbReference type="ARBA" id="ARBA00023136"/>
    </source>
</evidence>
<feature type="domain" description="DUF1232" evidence="5">
    <location>
        <begin position="33"/>
        <end position="67"/>
    </location>
</feature>
<evidence type="ECO:0000256" key="2">
    <source>
        <dbReference type="ARBA" id="ARBA00022692"/>
    </source>
</evidence>
<keyword evidence="2" id="KW-0812">Transmembrane</keyword>
<name>A0ABS5DT54_9BURK</name>
<dbReference type="RefSeq" id="WP_210806071.1">
    <property type="nucleotide sequence ID" value="NZ_JAGQDG010000001.1"/>
</dbReference>
<dbReference type="Proteomes" id="UP000672097">
    <property type="component" value="Unassembled WGS sequence"/>
</dbReference>
<evidence type="ECO:0000256" key="1">
    <source>
        <dbReference type="ARBA" id="ARBA00004127"/>
    </source>
</evidence>
<dbReference type="EMBL" id="JAGQDG010000001">
    <property type="protein sequence ID" value="MBQ0934328.1"/>
    <property type="molecule type" value="Genomic_DNA"/>
</dbReference>
<gene>
    <name evidence="6" type="ORF">KAK11_03230</name>
</gene>
<reference evidence="6 7" key="1">
    <citation type="submission" date="2021-04" db="EMBL/GenBank/DDBJ databases">
        <title>The genome sequence of type strain Ideonella paludis KCTC 32238.</title>
        <authorList>
            <person name="Liu Y."/>
        </authorList>
    </citation>
    <scope>NUCLEOTIDE SEQUENCE [LARGE SCALE GENOMIC DNA]</scope>
    <source>
        <strain evidence="6 7">KCTC 32238</strain>
    </source>
</reference>
<dbReference type="InterPro" id="IPR010652">
    <property type="entry name" value="DUF1232"/>
</dbReference>
<protein>
    <submittedName>
        <fullName evidence="6">DUF1232 domain-containing protein</fullName>
    </submittedName>
</protein>
<evidence type="ECO:0000313" key="6">
    <source>
        <dbReference type="EMBL" id="MBQ0934328.1"/>
    </source>
</evidence>
<comment type="subcellular location">
    <subcellularLocation>
        <location evidence="1">Endomembrane system</location>
        <topology evidence="1">Multi-pass membrane protein</topology>
    </subcellularLocation>
</comment>
<organism evidence="6 7">
    <name type="scientific">Ideonella paludis</name>
    <dbReference type="NCBI Taxonomy" id="1233411"/>
    <lineage>
        <taxon>Bacteria</taxon>
        <taxon>Pseudomonadati</taxon>
        <taxon>Pseudomonadota</taxon>
        <taxon>Betaproteobacteria</taxon>
        <taxon>Burkholderiales</taxon>
        <taxon>Sphaerotilaceae</taxon>
        <taxon>Ideonella</taxon>
    </lineage>
</organism>
<dbReference type="Pfam" id="PF06803">
    <property type="entry name" value="DUF1232"/>
    <property type="match status" value="1"/>
</dbReference>
<proteinExistence type="predicted"/>
<keyword evidence="7" id="KW-1185">Reference proteome</keyword>
<comment type="caution">
    <text evidence="6">The sequence shown here is derived from an EMBL/GenBank/DDBJ whole genome shotgun (WGS) entry which is preliminary data.</text>
</comment>
<accession>A0ABS5DT54</accession>